<dbReference type="InterPro" id="IPR056447">
    <property type="entry name" value="REV3_N"/>
</dbReference>
<evidence type="ECO:0000256" key="7">
    <source>
        <dbReference type="ARBA" id="ARBA00022833"/>
    </source>
</evidence>
<dbReference type="SUPFAM" id="SSF56672">
    <property type="entry name" value="DNA/RNA polymerases"/>
    <property type="match status" value="1"/>
</dbReference>
<dbReference type="PANTHER" id="PTHR45812">
    <property type="entry name" value="DNA POLYMERASE ZETA CATALYTIC SUBUNIT"/>
    <property type="match status" value="1"/>
</dbReference>
<keyword evidence="11" id="KW-0234">DNA repair</keyword>
<dbReference type="InterPro" id="IPR006134">
    <property type="entry name" value="DNA-dir_DNA_pol_B_multi_dom"/>
</dbReference>
<keyword evidence="3 13" id="KW-0808">Transferase</keyword>
<evidence type="ECO:0000259" key="17">
    <source>
        <dbReference type="Pfam" id="PF14260"/>
    </source>
</evidence>
<feature type="compositionally biased region" description="Basic and acidic residues" evidence="14">
    <location>
        <begin position="589"/>
        <end position="604"/>
    </location>
</feature>
<dbReference type="Pfam" id="PF03104">
    <property type="entry name" value="DNA_pol_B_exo1"/>
    <property type="match status" value="1"/>
</dbReference>
<dbReference type="InterPro" id="IPR036397">
    <property type="entry name" value="RNaseH_sf"/>
</dbReference>
<keyword evidence="6" id="KW-0227">DNA damage</keyword>
<feature type="compositionally biased region" description="Basic and acidic residues" evidence="14">
    <location>
        <begin position="633"/>
        <end position="642"/>
    </location>
</feature>
<dbReference type="Gene3D" id="3.30.342.10">
    <property type="entry name" value="DNA Polymerase, chain B, domain 1"/>
    <property type="match status" value="1"/>
</dbReference>
<evidence type="ECO:0000256" key="9">
    <source>
        <dbReference type="ARBA" id="ARBA00023004"/>
    </source>
</evidence>
<feature type="compositionally biased region" description="Low complexity" evidence="14">
    <location>
        <begin position="821"/>
        <end position="832"/>
    </location>
</feature>
<dbReference type="Pfam" id="PF24055">
    <property type="entry name" value="POL3_N"/>
    <property type="match status" value="1"/>
</dbReference>
<feature type="compositionally biased region" description="Basic and acidic residues" evidence="14">
    <location>
        <begin position="649"/>
        <end position="669"/>
    </location>
</feature>
<evidence type="ECO:0000256" key="4">
    <source>
        <dbReference type="ARBA" id="ARBA00022695"/>
    </source>
</evidence>
<feature type="domain" description="C4-type zinc-finger of DNA polymerase delta" evidence="17">
    <location>
        <begin position="1728"/>
        <end position="1812"/>
    </location>
</feature>
<evidence type="ECO:0000259" key="16">
    <source>
        <dbReference type="Pfam" id="PF03104"/>
    </source>
</evidence>
<keyword evidence="21" id="KW-1185">Reference proteome</keyword>
<dbReference type="EC" id="2.7.7.7" evidence="13"/>
<evidence type="ECO:0000256" key="10">
    <source>
        <dbReference type="ARBA" id="ARBA00023014"/>
    </source>
</evidence>
<comment type="cofactor">
    <cofactor evidence="1 13">
        <name>[4Fe-4S] cluster</name>
        <dbReference type="ChEBI" id="CHEBI:49883"/>
    </cofactor>
</comment>
<protein>
    <recommendedName>
        <fullName evidence="13">DNA polymerase</fullName>
        <ecNumber evidence="13">2.7.7.7</ecNumber>
    </recommendedName>
</protein>
<evidence type="ECO:0000256" key="11">
    <source>
        <dbReference type="ARBA" id="ARBA00023204"/>
    </source>
</evidence>
<keyword evidence="9 13" id="KW-0408">Iron</keyword>
<dbReference type="InterPro" id="IPR030559">
    <property type="entry name" value="PolZ_Rev3"/>
</dbReference>
<keyword evidence="7 13" id="KW-0862">Zinc</keyword>
<feature type="domain" description="DNA polymerase zeta catalytic subunit N-terminal" evidence="19">
    <location>
        <begin position="2"/>
        <end position="46"/>
    </location>
</feature>
<dbReference type="PRINTS" id="PR00106">
    <property type="entry name" value="DNAPOLB"/>
</dbReference>
<feature type="compositionally biased region" description="Low complexity" evidence="14">
    <location>
        <begin position="783"/>
        <end position="794"/>
    </location>
</feature>
<dbReference type="InterPro" id="IPR056435">
    <property type="entry name" value="DPOD/Z_N"/>
</dbReference>
<feature type="region of interest" description="Disordered" evidence="14">
    <location>
        <begin position="628"/>
        <end position="836"/>
    </location>
</feature>
<dbReference type="EMBL" id="BAABUJ010000032">
    <property type="protein sequence ID" value="GAA5804066.1"/>
    <property type="molecule type" value="Genomic_DNA"/>
</dbReference>
<comment type="subcellular location">
    <subcellularLocation>
        <location evidence="13">Nucleus</location>
    </subcellularLocation>
</comment>
<keyword evidence="8 13" id="KW-0239">DNA-directed DNA polymerase</keyword>
<dbReference type="InterPro" id="IPR017964">
    <property type="entry name" value="DNA-dir_DNA_pol_B_CS"/>
</dbReference>
<keyword evidence="13" id="KW-0238">DNA-binding</keyword>
<feature type="domain" description="DNA polymerase delta/zeta catalytic subunit N-terminal" evidence="18">
    <location>
        <begin position="47"/>
        <end position="125"/>
    </location>
</feature>
<comment type="caution">
    <text evidence="20">The sequence shown here is derived from an EMBL/GenBank/DDBJ whole genome shotgun (WGS) entry which is preliminary data.</text>
</comment>
<sequence>MDHYMAKPTSFDRTYTPFSAKTLSKVPIIRIFGSTLAGQKVCLHIHQVFPYFFVPYTIPKDYDEQQIQKDIFQFGTSLNEAMNLVKPNAEKDRHIIAIVLTKGVPFYGYHVGYQSFLKIYITNPYEKQQMIDLLQSEAIMETQFQPYEAHINYELQFLIDHNLYGMDWLHIDEHQPVSPPVFRLPLLQEPKSSFDFSQMSVHSSNPVDHYPIYTAHTVPEKQQSNAILRESYCELELDITGMSILNRLDITERDIHTSLRRERSIQKEALLHAEEEAKKKLVKSLEGIWKDEESRRRLRNMVDPIPPVAQTDARNPHVPWNSESSLRKLMDKMMTGHKFDEVAQSQESSEFMSDVMTVFQAIEALYPEEYHSWKDQRNEKIASQISGKHSLEPNSSQASYNDVFTSDILQGNITPRCTTPPLSSQPRSSQFNVSATPTRYNAWDLPSKLDKSIVDSLIRDPSFHEERGLDLIEEDLVENMLDDNDDNYFSQSNQITDADIAKWMETQEKFPTTTIQYTDEPYKPRKLDFLQESKRIDSILQRTSVSKKDISSDLNQEKDSDIEDVPFEISIIPPDPVRWPQGHRKKRFRIDQLDGASDEKDKQVPKKNSSAEQWELQRKELRKLRMRKAMKNVPKDVPKEEVPSTTSARAEKTTKTKSELIKEKYRKLENTFSSSPPDSKPAIKITPVVKPKSQVKRTESKNTSSVKLDSLSSKQSTTLVKRATRDSTHKSLKGAATKKSERSEHEPSFFCHGPLSPTREESSSLDYDNSIWSPQKRTERTKSVSFFSSQSSHNSPKKTTVRSKSSPVSRKRKQKFNPKLSQSTEPEESQSSNASLDLPSSILATVQAVNPKEFVYSRLPPILREQDLPKKSVTYREPYFSNPSDLPRYPTVFAGKEFRLPTNSVTLLKEFKSAFHINRDIVYETTIKHWEPSVSPPTYKQVSDWAKENQTQKKIRIGNSTTMLDEPTIANTYDFKLSATKPQNKVKRTRDYIDYLSLEIHVNTREKLLPDPEQDPVQIIFWCLQTEDQCIPTNGYQEGYHVGVIAVKSFDITKIGLSSTRATIDYVDTEEQLFALLIEKIRCFDPDILVGYEVQNSSWGYLVERGAELGFQLLDQLSRVFISSDNIKKDQWGYQKTSVYKVCGRHILNIWRLMKGEMALTSYTFENVVYHLLHDRAPHYSHETLTNWYQKGPAVLKYRLFKYYLKRVQMNLDILDASQVVTRTCESARVFGIDFYSVISRGSQFKVESIMFRIAKPENYVLITPNRKQVASQRSLECLPLIMEPISQFYSSPLVVLDFQSLYPSVMIAYNYCYSTCLGRVRDLSEDPSFGVKSSFELQDGVLDTLKDYINVSPNGIMFVKPEIRKSLLAKMLSEILDTRVMVKRTMKEYKDDSGLLRMLDAKQLTLKLLANVTYGYTSASFSGRMPSVEIGDSIVSTGREILERSIRLINETEKWGARVVYGDTDSVFVYFPGKTKDEAFILGNEIADTITKQNPAPIKLKFEKVYLPAVLLTKKRYVGFKYKNQADTEPIFEAKGIETVRRDGIAATQKILESCLKILFRTQDMSELKEYLYHQWTKILSNRVLLQEFIISKEVRMGSYSGRGGPNGAQIAQAQMDTDTRAEPQYGERVPYVVVYRGPKAKLKEKVVRPEAVLADNALKLDAEYYIRKQIIPPLNRVFNLMGVDIESWYDAMPRSQKAEALALARTDQFQNRKITRIDQYYASSHCIVCRQITEHGKSNTFICEQCQSKPYDTIFTLTTRQRQAQKKFQSILQTCQDCCTISSLDAMTVQEGECVDVPCVSLDCPIYYKRCKAKEDVKATSNYDALLDLFS</sequence>
<dbReference type="InterPro" id="IPR023211">
    <property type="entry name" value="DNA_pol_palm_dom_sf"/>
</dbReference>
<dbReference type="SUPFAM" id="SSF53098">
    <property type="entry name" value="Ribonuclease H-like"/>
    <property type="match status" value="1"/>
</dbReference>
<evidence type="ECO:0000259" key="18">
    <source>
        <dbReference type="Pfam" id="PF24055"/>
    </source>
</evidence>
<dbReference type="Gene3D" id="1.10.132.60">
    <property type="entry name" value="DNA polymerase family B, C-terminal domain"/>
    <property type="match status" value="1"/>
</dbReference>
<feature type="region of interest" description="Disordered" evidence="14">
    <location>
        <begin position="573"/>
        <end position="614"/>
    </location>
</feature>
<dbReference type="Proteomes" id="UP001476247">
    <property type="component" value="Unassembled WGS sequence"/>
</dbReference>
<dbReference type="InterPro" id="IPR006133">
    <property type="entry name" value="DNA-dir_DNA_pol_B_exonuc"/>
</dbReference>
<feature type="compositionally biased region" description="Polar residues" evidence="14">
    <location>
        <begin position="764"/>
        <end position="775"/>
    </location>
</feature>
<dbReference type="Pfam" id="PF24065">
    <property type="entry name" value="REV3_N"/>
    <property type="match status" value="1"/>
</dbReference>
<name>A0ABP9YAU4_9FUNG</name>
<dbReference type="InterPro" id="IPR043502">
    <property type="entry name" value="DNA/RNA_pol_sf"/>
</dbReference>
<gene>
    <name evidence="20" type="ORF">HPULCUR_009552</name>
</gene>
<feature type="compositionally biased region" description="Basic and acidic residues" evidence="14">
    <location>
        <begin position="738"/>
        <end position="747"/>
    </location>
</feature>
<feature type="domain" description="DNA-directed DNA polymerase family B multifunctional" evidence="15">
    <location>
        <begin position="1234"/>
        <end position="1681"/>
    </location>
</feature>
<evidence type="ECO:0000256" key="5">
    <source>
        <dbReference type="ARBA" id="ARBA00022723"/>
    </source>
</evidence>
<evidence type="ECO:0000256" key="8">
    <source>
        <dbReference type="ARBA" id="ARBA00022932"/>
    </source>
</evidence>
<dbReference type="InterPro" id="IPR042087">
    <property type="entry name" value="DNA_pol_B_thumb"/>
</dbReference>
<keyword evidence="10 13" id="KW-0411">Iron-sulfur</keyword>
<accession>A0ABP9YAU4</accession>
<dbReference type="PROSITE" id="PS00116">
    <property type="entry name" value="DNA_POLYMERASE_B"/>
    <property type="match status" value="1"/>
</dbReference>
<evidence type="ECO:0000256" key="13">
    <source>
        <dbReference type="RuleBase" id="RU000442"/>
    </source>
</evidence>
<evidence type="ECO:0000256" key="1">
    <source>
        <dbReference type="ARBA" id="ARBA00001966"/>
    </source>
</evidence>
<evidence type="ECO:0000256" key="6">
    <source>
        <dbReference type="ARBA" id="ARBA00022763"/>
    </source>
</evidence>
<dbReference type="PANTHER" id="PTHR45812:SF1">
    <property type="entry name" value="DNA POLYMERASE ZETA CATALYTIC SUBUNIT"/>
    <property type="match status" value="1"/>
</dbReference>
<keyword evidence="4 13" id="KW-0548">Nucleotidyltransferase</keyword>
<dbReference type="Gene3D" id="3.30.420.10">
    <property type="entry name" value="Ribonuclease H-like superfamily/Ribonuclease H"/>
    <property type="match status" value="1"/>
</dbReference>
<keyword evidence="13" id="KW-0004">4Fe-4S</keyword>
<evidence type="ECO:0000256" key="14">
    <source>
        <dbReference type="SAM" id="MobiDB-lite"/>
    </source>
</evidence>
<dbReference type="SMART" id="SM00486">
    <property type="entry name" value="POLBc"/>
    <property type="match status" value="1"/>
</dbReference>
<keyword evidence="13" id="KW-0863">Zinc-finger</keyword>
<dbReference type="Gene3D" id="3.90.1600.10">
    <property type="entry name" value="Palm domain of DNA polymerase"/>
    <property type="match status" value="1"/>
</dbReference>
<evidence type="ECO:0000256" key="12">
    <source>
        <dbReference type="ARBA" id="ARBA00049244"/>
    </source>
</evidence>
<evidence type="ECO:0000259" key="19">
    <source>
        <dbReference type="Pfam" id="PF24065"/>
    </source>
</evidence>
<comment type="catalytic activity">
    <reaction evidence="12 13">
        <text>DNA(n) + a 2'-deoxyribonucleoside 5'-triphosphate = DNA(n+1) + diphosphate</text>
        <dbReference type="Rhea" id="RHEA:22508"/>
        <dbReference type="Rhea" id="RHEA-COMP:17339"/>
        <dbReference type="Rhea" id="RHEA-COMP:17340"/>
        <dbReference type="ChEBI" id="CHEBI:33019"/>
        <dbReference type="ChEBI" id="CHEBI:61560"/>
        <dbReference type="ChEBI" id="CHEBI:173112"/>
        <dbReference type="EC" id="2.7.7.7"/>
    </reaction>
</comment>
<keyword evidence="13" id="KW-0539">Nucleus</keyword>
<dbReference type="CDD" id="cd05778">
    <property type="entry name" value="DNA_polB_zeta_exo"/>
    <property type="match status" value="1"/>
</dbReference>
<keyword evidence="5 13" id="KW-0479">Metal-binding</keyword>
<evidence type="ECO:0000256" key="3">
    <source>
        <dbReference type="ARBA" id="ARBA00022679"/>
    </source>
</evidence>
<evidence type="ECO:0000313" key="21">
    <source>
        <dbReference type="Proteomes" id="UP001476247"/>
    </source>
</evidence>
<dbReference type="InterPro" id="IPR012337">
    <property type="entry name" value="RNaseH-like_sf"/>
</dbReference>
<evidence type="ECO:0000313" key="20">
    <source>
        <dbReference type="EMBL" id="GAA5804066.1"/>
    </source>
</evidence>
<dbReference type="Pfam" id="PF00136">
    <property type="entry name" value="DNA_pol_B"/>
    <property type="match status" value="1"/>
</dbReference>
<dbReference type="Gene3D" id="1.10.287.690">
    <property type="entry name" value="Helix hairpin bin"/>
    <property type="match status" value="1"/>
</dbReference>
<organism evidence="20 21">
    <name type="scientific">Helicostylum pulchrum</name>
    <dbReference type="NCBI Taxonomy" id="562976"/>
    <lineage>
        <taxon>Eukaryota</taxon>
        <taxon>Fungi</taxon>
        <taxon>Fungi incertae sedis</taxon>
        <taxon>Mucoromycota</taxon>
        <taxon>Mucoromycotina</taxon>
        <taxon>Mucoromycetes</taxon>
        <taxon>Mucorales</taxon>
        <taxon>Mucorineae</taxon>
        <taxon>Mucoraceae</taxon>
        <taxon>Helicostylum</taxon>
    </lineage>
</organism>
<evidence type="ECO:0000256" key="2">
    <source>
        <dbReference type="ARBA" id="ARBA00005755"/>
    </source>
</evidence>
<proteinExistence type="inferred from homology"/>
<dbReference type="CDD" id="cd05534">
    <property type="entry name" value="POLBc_zeta"/>
    <property type="match status" value="1"/>
</dbReference>
<feature type="domain" description="DNA-directed DNA polymerase family B exonuclease" evidence="16">
    <location>
        <begin position="970"/>
        <end position="1168"/>
    </location>
</feature>
<dbReference type="InterPro" id="IPR006172">
    <property type="entry name" value="DNA-dir_DNA_pol_B"/>
</dbReference>
<keyword evidence="13" id="KW-0235">DNA replication</keyword>
<reference evidence="20 21" key="1">
    <citation type="submission" date="2024-04" db="EMBL/GenBank/DDBJ databases">
        <title>genome sequences of Mucor flavus KT1a and Helicostylum pulchrum KT1b strains isolation_sourced from the surface of a dry-aged beef.</title>
        <authorList>
            <person name="Toyotome T."/>
            <person name="Hosono M."/>
            <person name="Torimaru M."/>
            <person name="Fukuda K."/>
            <person name="Mikami N."/>
        </authorList>
    </citation>
    <scope>NUCLEOTIDE SEQUENCE [LARGE SCALE GENOMIC DNA]</scope>
    <source>
        <strain evidence="20 21">KT1b</strain>
    </source>
</reference>
<comment type="similarity">
    <text evidence="2 13">Belongs to the DNA polymerase type-B family.</text>
</comment>
<feature type="compositionally biased region" description="Polar residues" evidence="14">
    <location>
        <begin position="701"/>
        <end position="719"/>
    </location>
</feature>
<dbReference type="Pfam" id="PF14260">
    <property type="entry name" value="zf-C4pol"/>
    <property type="match status" value="1"/>
</dbReference>
<evidence type="ECO:0000259" key="15">
    <source>
        <dbReference type="Pfam" id="PF00136"/>
    </source>
</evidence>
<dbReference type="InterPro" id="IPR025687">
    <property type="entry name" value="Znf-C4pol"/>
</dbReference>